<keyword evidence="7" id="KW-0472">Membrane</keyword>
<dbReference type="eggNOG" id="KOG0619">
    <property type="taxonomic scope" value="Eukaryota"/>
</dbReference>
<dbReference type="AlphaFoldDB" id="B9SZM5"/>
<dbReference type="GO" id="GO:0016301">
    <property type="term" value="F:kinase activity"/>
    <property type="evidence" value="ECO:0007669"/>
    <property type="project" value="UniProtKB-KW"/>
</dbReference>
<reference evidence="9" key="1">
    <citation type="journal article" date="2010" name="Nat. Biotechnol.">
        <title>Draft genome sequence of the oilseed species Ricinus communis.</title>
        <authorList>
            <person name="Chan A.P."/>
            <person name="Crabtree J."/>
            <person name="Zhao Q."/>
            <person name="Lorenzi H."/>
            <person name="Orvis J."/>
            <person name="Puiu D."/>
            <person name="Melake-Berhan A."/>
            <person name="Jones K.M."/>
            <person name="Redman J."/>
            <person name="Chen G."/>
            <person name="Cahoon E.B."/>
            <person name="Gedil M."/>
            <person name="Stanke M."/>
            <person name="Haas B.J."/>
            <person name="Wortman J.R."/>
            <person name="Fraser-Liggett C.M."/>
            <person name="Ravel J."/>
            <person name="Rabinowicz P.D."/>
        </authorList>
    </citation>
    <scope>NUCLEOTIDE SEQUENCE [LARGE SCALE GENOMIC DNA]</scope>
    <source>
        <strain evidence="9">cv. Hale</strain>
    </source>
</reference>
<keyword evidence="3" id="KW-0433">Leucine-rich repeat</keyword>
<dbReference type="SUPFAM" id="SSF52047">
    <property type="entry name" value="RNI-like"/>
    <property type="match status" value="1"/>
</dbReference>
<evidence type="ECO:0000256" key="7">
    <source>
        <dbReference type="ARBA" id="ARBA00023136"/>
    </source>
</evidence>
<evidence type="ECO:0000256" key="6">
    <source>
        <dbReference type="ARBA" id="ARBA00022989"/>
    </source>
</evidence>
<dbReference type="GO" id="GO:0016020">
    <property type="term" value="C:membrane"/>
    <property type="evidence" value="ECO:0007669"/>
    <property type="project" value="UniProtKB-SubCell"/>
</dbReference>
<dbReference type="Pfam" id="PF00560">
    <property type="entry name" value="LRR_1"/>
    <property type="match status" value="6"/>
</dbReference>
<keyword evidence="5" id="KW-0677">Repeat</keyword>
<dbReference type="Pfam" id="PF13516">
    <property type="entry name" value="LRR_6"/>
    <property type="match status" value="1"/>
</dbReference>
<dbReference type="STRING" id="3988.B9SZM5"/>
<dbReference type="Pfam" id="PF13855">
    <property type="entry name" value="LRR_8"/>
    <property type="match status" value="2"/>
</dbReference>
<evidence type="ECO:0000256" key="2">
    <source>
        <dbReference type="ARBA" id="ARBA00009592"/>
    </source>
</evidence>
<dbReference type="GO" id="GO:0032440">
    <property type="term" value="F:2-alkenal reductase [NAD(P)H] activity"/>
    <property type="evidence" value="ECO:0007669"/>
    <property type="project" value="UniProtKB-EC"/>
</dbReference>
<organism evidence="8 9">
    <name type="scientific">Ricinus communis</name>
    <name type="common">Castor bean</name>
    <dbReference type="NCBI Taxonomy" id="3988"/>
    <lineage>
        <taxon>Eukaryota</taxon>
        <taxon>Viridiplantae</taxon>
        <taxon>Streptophyta</taxon>
        <taxon>Embryophyta</taxon>
        <taxon>Tracheophyta</taxon>
        <taxon>Spermatophyta</taxon>
        <taxon>Magnoliopsida</taxon>
        <taxon>eudicotyledons</taxon>
        <taxon>Gunneridae</taxon>
        <taxon>Pentapetalae</taxon>
        <taxon>rosids</taxon>
        <taxon>fabids</taxon>
        <taxon>Malpighiales</taxon>
        <taxon>Euphorbiaceae</taxon>
        <taxon>Acalyphoideae</taxon>
        <taxon>Acalypheae</taxon>
        <taxon>Ricinus</taxon>
    </lineage>
</organism>
<comment type="subcellular location">
    <subcellularLocation>
        <location evidence="1">Membrane</location>
        <topology evidence="1">Single-pass membrane protein</topology>
    </subcellularLocation>
</comment>
<proteinExistence type="inferred from homology"/>
<evidence type="ECO:0000313" key="9">
    <source>
        <dbReference type="Proteomes" id="UP000008311"/>
    </source>
</evidence>
<dbReference type="InterPro" id="IPR003591">
    <property type="entry name" value="Leu-rich_rpt_typical-subtyp"/>
</dbReference>
<evidence type="ECO:0000256" key="3">
    <source>
        <dbReference type="ARBA" id="ARBA00022614"/>
    </source>
</evidence>
<dbReference type="Proteomes" id="UP000008311">
    <property type="component" value="Unassembled WGS sequence"/>
</dbReference>
<dbReference type="SMART" id="SM00369">
    <property type="entry name" value="LRR_TYP"/>
    <property type="match status" value="6"/>
</dbReference>
<dbReference type="PANTHER" id="PTHR48062:SF21">
    <property type="entry name" value="RECEPTOR-LIKE PROTEIN 12"/>
    <property type="match status" value="1"/>
</dbReference>
<accession>B9SZM5</accession>
<keyword evidence="9" id="KW-1185">Reference proteome</keyword>
<dbReference type="InterPro" id="IPR001611">
    <property type="entry name" value="Leu-rich_rpt"/>
</dbReference>
<dbReference type="Gene3D" id="3.80.10.10">
    <property type="entry name" value="Ribonuclease Inhibitor"/>
    <property type="match status" value="1"/>
</dbReference>
<evidence type="ECO:0000313" key="8">
    <source>
        <dbReference type="EMBL" id="EEF30931.1"/>
    </source>
</evidence>
<dbReference type="FunFam" id="3.80.10.10:FF:000095">
    <property type="entry name" value="LRR receptor-like serine/threonine-protein kinase GSO1"/>
    <property type="match status" value="1"/>
</dbReference>
<evidence type="ECO:0000256" key="5">
    <source>
        <dbReference type="ARBA" id="ARBA00022737"/>
    </source>
</evidence>
<dbReference type="PRINTS" id="PR00019">
    <property type="entry name" value="LEURICHRPT"/>
</dbReference>
<keyword evidence="4" id="KW-0812">Transmembrane</keyword>
<evidence type="ECO:0000256" key="1">
    <source>
        <dbReference type="ARBA" id="ARBA00004167"/>
    </source>
</evidence>
<dbReference type="InterPro" id="IPR051502">
    <property type="entry name" value="RLP_Defense_Trigger"/>
</dbReference>
<keyword evidence="8" id="KW-0418">Kinase</keyword>
<dbReference type="InParanoid" id="B9SZM5"/>
<gene>
    <name evidence="8" type="ORF">RCOM_1371720</name>
</gene>
<protein>
    <submittedName>
        <fullName evidence="8">Serine-threonine protein kinase, plant-type, putative</fullName>
        <ecNumber evidence="8">1.3.1.74</ecNumber>
    </submittedName>
</protein>
<comment type="similarity">
    <text evidence="2">Belongs to the RLP family.</text>
</comment>
<name>B9SZM5_RICCO</name>
<dbReference type="EC" id="1.3.1.74" evidence="8"/>
<keyword evidence="8" id="KW-0560">Oxidoreductase</keyword>
<sequence length="425" mass="47513">MINGTVPTTKGFSGFSNLESLELSFSTVNSSFLQNIRWMTSLKKLYMSSCKLSSTLPTSQVNDTLSGPIQLPIHPHMNLSYLDISNNGFHGYIPQEIAALPKLTSLNMSGNGFSDSIPSLFGNMSGLQVLDLSNNRLSGGIPEHMTMGCFSLNFLLLSNNKLQGPIFLGYFNLTNLWWLSLDGNQFNGSIPDSLSSCSSLTRFYANKNHLWGKIPGWMGNMSSLEVLDLSQNIISESLPYEFGPLQMEQVYLSRNKLQGSLKDAFRDCSKLMTLDLSHNYFTGNVPGWIDRFPQLSYLLLSHNKLEGEILVQLCKLNQLSLVDLSYNNLSGHILPCLKFNSEWNRQQETISAPSPDPIQQPIEFTTKSNSYSYQESILTYLSGLDLSCNNLTGEIPAEIGYLNKIQVLNLSHNSLTEQMHQHFQT</sequence>
<evidence type="ECO:0000256" key="4">
    <source>
        <dbReference type="ARBA" id="ARBA00022692"/>
    </source>
</evidence>
<keyword evidence="8" id="KW-0808">Transferase</keyword>
<dbReference type="InterPro" id="IPR032675">
    <property type="entry name" value="LRR_dom_sf"/>
</dbReference>
<dbReference type="EMBL" id="EQ974280">
    <property type="protein sequence ID" value="EEF30931.1"/>
    <property type="molecule type" value="Genomic_DNA"/>
</dbReference>
<keyword evidence="6" id="KW-1133">Transmembrane helix</keyword>
<dbReference type="PANTHER" id="PTHR48062">
    <property type="entry name" value="RECEPTOR-LIKE PROTEIN 14"/>
    <property type="match status" value="1"/>
</dbReference>